<dbReference type="InterPro" id="IPR006330">
    <property type="entry name" value="Ado/ade_deaminase"/>
</dbReference>
<dbReference type="SUPFAM" id="SSF51556">
    <property type="entry name" value="Metallo-dependent hydrolases"/>
    <property type="match status" value="1"/>
</dbReference>
<evidence type="ECO:0000256" key="3">
    <source>
        <dbReference type="ARBA" id="ARBA00012784"/>
    </source>
</evidence>
<protein>
    <recommendedName>
        <fullName evidence="3">adenosine deaminase</fullName>
        <ecNumber evidence="3">3.5.4.4</ecNumber>
    </recommendedName>
</protein>
<sequence>MSLNITREQILKLPKTDLHMHLDGSVRAKTIVELAKEQKVNLVEEAKALGIPGVVSGTAEELEEKVFKQEYNSLMEYLVPFELVNCVLRNTESLEEVSYRIACDEFNEGVRYFEMRFAPQKHWSKTLGWEDIVKAIDKGLRRAMDEFNSKDDVKLHGGLPYRCGMILCAMRMIMPGMGDYYKTLYELHTGDDLQNLAIMASEEIAKLAVSSMKKGYLVVGFDLAGREDGFPANVHKNAFEYCYNSGVHTTCHAGEAYGPESIMGAIKYCHVRRIGHGTQLFQWEKMQRKNPDGTEMTNDQKIEYMNQTAERMARERTTVEVCLKSNSQTLPSLRNLAQHPVKDFLKYGLRVAISTDNRVISRVTVTDEYMSLMKICDIDAKGLRNICLAGFKGAFFPGTYAQHREYMRRSIDFYDETYKKHVLGQ</sequence>
<dbReference type="InterPro" id="IPR032466">
    <property type="entry name" value="Metal_Hydrolase"/>
</dbReference>
<dbReference type="EC" id="3.5.4.4" evidence="3"/>
<evidence type="ECO:0000256" key="2">
    <source>
        <dbReference type="ARBA" id="ARBA00006676"/>
    </source>
</evidence>
<comment type="similarity">
    <text evidence="2">Belongs to the metallo-dependent hydrolases superfamily. Adenosine and AMP deaminases family.</text>
</comment>
<proteinExistence type="inferred from homology"/>
<dbReference type="AlphaFoldDB" id="A0A1F7WJP1"/>
<evidence type="ECO:0000313" key="8">
    <source>
        <dbReference type="EMBL" id="OGM03042.1"/>
    </source>
</evidence>
<evidence type="ECO:0000256" key="1">
    <source>
        <dbReference type="ARBA" id="ARBA00001947"/>
    </source>
</evidence>
<evidence type="ECO:0000256" key="6">
    <source>
        <dbReference type="ARBA" id="ARBA00022833"/>
    </source>
</evidence>
<evidence type="ECO:0000256" key="4">
    <source>
        <dbReference type="ARBA" id="ARBA00022723"/>
    </source>
</evidence>
<dbReference type="GO" id="GO:0046872">
    <property type="term" value="F:metal ion binding"/>
    <property type="evidence" value="ECO:0007669"/>
    <property type="project" value="UniProtKB-KW"/>
</dbReference>
<dbReference type="EMBL" id="MGFH01000189">
    <property type="protein sequence ID" value="OGM03042.1"/>
    <property type="molecule type" value="Genomic_DNA"/>
</dbReference>
<feature type="domain" description="Adenosine deaminase" evidence="7">
    <location>
        <begin position="14"/>
        <end position="398"/>
    </location>
</feature>
<dbReference type="GO" id="GO:0060169">
    <property type="term" value="P:negative regulation of adenosine receptor signaling pathway"/>
    <property type="evidence" value="ECO:0007669"/>
    <property type="project" value="TreeGrafter"/>
</dbReference>
<evidence type="ECO:0000256" key="5">
    <source>
        <dbReference type="ARBA" id="ARBA00022801"/>
    </source>
</evidence>
<evidence type="ECO:0000259" key="7">
    <source>
        <dbReference type="Pfam" id="PF00962"/>
    </source>
</evidence>
<keyword evidence="6" id="KW-0862">Zinc</keyword>
<comment type="caution">
    <text evidence="8">The sequence shown here is derived from an EMBL/GenBank/DDBJ whole genome shotgun (WGS) entry which is preliminary data.</text>
</comment>
<dbReference type="GO" id="GO:0006154">
    <property type="term" value="P:adenosine catabolic process"/>
    <property type="evidence" value="ECO:0007669"/>
    <property type="project" value="TreeGrafter"/>
</dbReference>
<organism evidence="8 9">
    <name type="scientific">Candidatus Wallbacteria bacterium GWC2_49_35</name>
    <dbReference type="NCBI Taxonomy" id="1817813"/>
    <lineage>
        <taxon>Bacteria</taxon>
        <taxon>Candidatus Walliibacteriota</taxon>
    </lineage>
</organism>
<dbReference type="Proteomes" id="UP000178735">
    <property type="component" value="Unassembled WGS sequence"/>
</dbReference>
<dbReference type="GO" id="GO:0004000">
    <property type="term" value="F:adenosine deaminase activity"/>
    <property type="evidence" value="ECO:0007669"/>
    <property type="project" value="UniProtKB-ARBA"/>
</dbReference>
<dbReference type="GO" id="GO:0043103">
    <property type="term" value="P:hypoxanthine salvage"/>
    <property type="evidence" value="ECO:0007669"/>
    <property type="project" value="TreeGrafter"/>
</dbReference>
<dbReference type="GO" id="GO:0005829">
    <property type="term" value="C:cytosol"/>
    <property type="evidence" value="ECO:0007669"/>
    <property type="project" value="TreeGrafter"/>
</dbReference>
<dbReference type="STRING" id="1817813.A2008_11500"/>
<gene>
    <name evidence="8" type="ORF">A2008_11500</name>
</gene>
<dbReference type="Gene3D" id="3.20.20.140">
    <property type="entry name" value="Metal-dependent hydrolases"/>
    <property type="match status" value="1"/>
</dbReference>
<name>A0A1F7WJP1_9BACT</name>
<dbReference type="GO" id="GO:0009897">
    <property type="term" value="C:external side of plasma membrane"/>
    <property type="evidence" value="ECO:0007669"/>
    <property type="project" value="TreeGrafter"/>
</dbReference>
<evidence type="ECO:0000313" key="9">
    <source>
        <dbReference type="Proteomes" id="UP000178735"/>
    </source>
</evidence>
<keyword evidence="4" id="KW-0479">Metal-binding</keyword>
<accession>A0A1F7WJP1</accession>
<dbReference type="GO" id="GO:0046103">
    <property type="term" value="P:inosine biosynthetic process"/>
    <property type="evidence" value="ECO:0007669"/>
    <property type="project" value="TreeGrafter"/>
</dbReference>
<reference evidence="8 9" key="1">
    <citation type="journal article" date="2016" name="Nat. Commun.">
        <title>Thousands of microbial genomes shed light on interconnected biogeochemical processes in an aquifer system.</title>
        <authorList>
            <person name="Anantharaman K."/>
            <person name="Brown C.T."/>
            <person name="Hug L.A."/>
            <person name="Sharon I."/>
            <person name="Castelle C.J."/>
            <person name="Probst A.J."/>
            <person name="Thomas B.C."/>
            <person name="Singh A."/>
            <person name="Wilkins M.J."/>
            <person name="Karaoz U."/>
            <person name="Brodie E.L."/>
            <person name="Williams K.H."/>
            <person name="Hubbard S.S."/>
            <person name="Banfield J.F."/>
        </authorList>
    </citation>
    <scope>NUCLEOTIDE SEQUENCE [LARGE SCALE GENOMIC DNA]</scope>
</reference>
<dbReference type="PANTHER" id="PTHR11409:SF43">
    <property type="entry name" value="ADENOSINE DEAMINASE"/>
    <property type="match status" value="1"/>
</dbReference>
<comment type="cofactor">
    <cofactor evidence="1">
        <name>Zn(2+)</name>
        <dbReference type="ChEBI" id="CHEBI:29105"/>
    </cofactor>
</comment>
<dbReference type="InterPro" id="IPR001365">
    <property type="entry name" value="A_deaminase_dom"/>
</dbReference>
<dbReference type="PANTHER" id="PTHR11409">
    <property type="entry name" value="ADENOSINE DEAMINASE"/>
    <property type="match status" value="1"/>
</dbReference>
<keyword evidence="5" id="KW-0378">Hydrolase</keyword>
<dbReference type="Pfam" id="PF00962">
    <property type="entry name" value="A_deaminase"/>
    <property type="match status" value="1"/>
</dbReference>